<organism evidence="5 6">
    <name type="scientific">Nocardia uniformis</name>
    <dbReference type="NCBI Taxonomy" id="53432"/>
    <lineage>
        <taxon>Bacteria</taxon>
        <taxon>Bacillati</taxon>
        <taxon>Actinomycetota</taxon>
        <taxon>Actinomycetes</taxon>
        <taxon>Mycobacteriales</taxon>
        <taxon>Nocardiaceae</taxon>
        <taxon>Nocardia</taxon>
    </lineage>
</organism>
<dbReference type="InterPro" id="IPR036390">
    <property type="entry name" value="WH_DNA-bd_sf"/>
</dbReference>
<keyword evidence="2" id="KW-0238">DNA-binding</keyword>
<dbReference type="EMBL" id="JABELX010000005">
    <property type="protein sequence ID" value="NNH71213.1"/>
    <property type="molecule type" value="Genomic_DNA"/>
</dbReference>
<reference evidence="5 6" key="1">
    <citation type="submission" date="2020-05" db="EMBL/GenBank/DDBJ databases">
        <title>MicrobeNet Type strains.</title>
        <authorList>
            <person name="Nicholson A.C."/>
        </authorList>
    </citation>
    <scope>NUCLEOTIDE SEQUENCE [LARGE SCALE GENOMIC DNA]</scope>
    <source>
        <strain evidence="5 6">JCM 3224</strain>
    </source>
</reference>
<dbReference type="InterPro" id="IPR036388">
    <property type="entry name" value="WH-like_DNA-bd_sf"/>
</dbReference>
<evidence type="ECO:0000256" key="1">
    <source>
        <dbReference type="ARBA" id="ARBA00023015"/>
    </source>
</evidence>
<dbReference type="AlphaFoldDB" id="A0A849BXA2"/>
<dbReference type="PANTHER" id="PTHR38465:SF2">
    <property type="entry name" value="HTH-TYPE TRANSCRIPTIONAL REGULATOR MMPR5"/>
    <property type="match status" value="1"/>
</dbReference>
<dbReference type="InterPro" id="IPR000835">
    <property type="entry name" value="HTH_MarR-typ"/>
</dbReference>
<dbReference type="GO" id="GO:0003677">
    <property type="term" value="F:DNA binding"/>
    <property type="evidence" value="ECO:0007669"/>
    <property type="project" value="UniProtKB-KW"/>
</dbReference>
<evidence type="ECO:0000256" key="2">
    <source>
        <dbReference type="ARBA" id="ARBA00023125"/>
    </source>
</evidence>
<dbReference type="SUPFAM" id="SSF46785">
    <property type="entry name" value="Winged helix' DNA-binding domain"/>
    <property type="match status" value="1"/>
</dbReference>
<keyword evidence="1" id="KW-0805">Transcription regulation</keyword>
<evidence type="ECO:0000259" key="4">
    <source>
        <dbReference type="Pfam" id="PF12802"/>
    </source>
</evidence>
<dbReference type="PANTHER" id="PTHR38465">
    <property type="entry name" value="HTH-TYPE TRANSCRIPTIONAL REGULATOR MJ1563-RELATED"/>
    <property type="match status" value="1"/>
</dbReference>
<dbReference type="Gene3D" id="1.10.287.160">
    <property type="entry name" value="HR1 repeat"/>
    <property type="match status" value="1"/>
</dbReference>
<evidence type="ECO:0000256" key="3">
    <source>
        <dbReference type="ARBA" id="ARBA00023163"/>
    </source>
</evidence>
<evidence type="ECO:0000313" key="6">
    <source>
        <dbReference type="Proteomes" id="UP000586827"/>
    </source>
</evidence>
<comment type="caution">
    <text evidence="5">The sequence shown here is derived from an EMBL/GenBank/DDBJ whole genome shotgun (WGS) entry which is preliminary data.</text>
</comment>
<dbReference type="GO" id="GO:0003700">
    <property type="term" value="F:DNA-binding transcription factor activity"/>
    <property type="evidence" value="ECO:0007669"/>
    <property type="project" value="InterPro"/>
</dbReference>
<dbReference type="RefSeq" id="WP_067524334.1">
    <property type="nucleotide sequence ID" value="NZ_JABELX010000005.1"/>
</dbReference>
<evidence type="ECO:0000313" key="5">
    <source>
        <dbReference type="EMBL" id="NNH71213.1"/>
    </source>
</evidence>
<dbReference type="InterPro" id="IPR052362">
    <property type="entry name" value="HTH-GbsR_regulator"/>
</dbReference>
<proteinExistence type="predicted"/>
<keyword evidence="3" id="KW-0804">Transcription</keyword>
<keyword evidence="6" id="KW-1185">Reference proteome</keyword>
<dbReference type="Gene3D" id="1.10.10.10">
    <property type="entry name" value="Winged helix-like DNA-binding domain superfamily/Winged helix DNA-binding domain"/>
    <property type="match status" value="1"/>
</dbReference>
<dbReference type="Proteomes" id="UP000586827">
    <property type="component" value="Unassembled WGS sequence"/>
</dbReference>
<gene>
    <name evidence="5" type="ORF">HLB23_15285</name>
</gene>
<name>A0A849BXA2_9NOCA</name>
<dbReference type="Pfam" id="PF12802">
    <property type="entry name" value="MarR_2"/>
    <property type="match status" value="1"/>
</dbReference>
<feature type="domain" description="HTH marR-type" evidence="4">
    <location>
        <begin position="49"/>
        <end position="90"/>
    </location>
</feature>
<protein>
    <submittedName>
        <fullName evidence="5">MarR family transcriptional regulator</fullName>
    </submittedName>
</protein>
<accession>A0A849BXA2</accession>
<sequence>MTSATPEPSTTPSDAQLAFVEDFALVLERMGLVRMVGRTVAWLLVCDPPEQTFNQVAEALQASKGSISSSLKTLTTMRWVDKVSKPGDRRDYYSVRPGILPELTRQQSSMYTNLTETTSRGLALFSDPNGRDAARVRDMHDFFVWMGKEMPALLDRWDAEHGSGAK</sequence>